<dbReference type="RefSeq" id="WP_204600809.1">
    <property type="nucleotide sequence ID" value="NZ_JBHSED010000003.1"/>
</dbReference>
<protein>
    <submittedName>
        <fullName evidence="11">Response regulator</fullName>
    </submittedName>
</protein>
<dbReference type="Proteomes" id="UP001595755">
    <property type="component" value="Unassembled WGS sequence"/>
</dbReference>
<evidence type="ECO:0000313" key="11">
    <source>
        <dbReference type="EMBL" id="MFC4302317.1"/>
    </source>
</evidence>
<keyword evidence="3 8" id="KW-0597">Phosphoprotein</keyword>
<dbReference type="EMBL" id="JBHSED010000003">
    <property type="protein sequence ID" value="MFC4302317.1"/>
    <property type="molecule type" value="Genomic_DNA"/>
</dbReference>
<dbReference type="Gene3D" id="3.40.50.2300">
    <property type="match status" value="1"/>
</dbReference>
<dbReference type="PANTHER" id="PTHR42713">
    <property type="entry name" value="HISTIDINE KINASE-RELATED"/>
    <property type="match status" value="1"/>
</dbReference>
<comment type="subcellular location">
    <subcellularLocation>
        <location evidence="1">Cytoplasm</location>
    </subcellularLocation>
</comment>
<dbReference type="PROSITE" id="PS50110">
    <property type="entry name" value="RESPONSE_REGULATORY"/>
    <property type="match status" value="1"/>
</dbReference>
<evidence type="ECO:0000256" key="4">
    <source>
        <dbReference type="ARBA" id="ARBA00023012"/>
    </source>
</evidence>
<dbReference type="InterPro" id="IPR041522">
    <property type="entry name" value="CdaR_GGDEF"/>
</dbReference>
<reference evidence="12" key="1">
    <citation type="journal article" date="2019" name="Int. J. Syst. Evol. Microbiol.">
        <title>The Global Catalogue of Microorganisms (GCM) 10K type strain sequencing project: providing services to taxonomists for standard genome sequencing and annotation.</title>
        <authorList>
            <consortium name="The Broad Institute Genomics Platform"/>
            <consortium name="The Broad Institute Genome Sequencing Center for Infectious Disease"/>
            <person name="Wu L."/>
            <person name="Ma J."/>
        </authorList>
    </citation>
    <scope>NUCLEOTIDE SEQUENCE [LARGE SCALE GENOMIC DNA]</scope>
    <source>
        <strain evidence="12">CGMCC 4.1641</strain>
    </source>
</reference>
<name>A0ABV8S4G8_9BACL</name>
<dbReference type="PROSITE" id="PS00041">
    <property type="entry name" value="HTH_ARAC_FAMILY_1"/>
    <property type="match status" value="1"/>
</dbReference>
<dbReference type="SMART" id="SM00342">
    <property type="entry name" value="HTH_ARAC"/>
    <property type="match status" value="1"/>
</dbReference>
<keyword evidence="6" id="KW-0238">DNA-binding</keyword>
<dbReference type="Pfam" id="PF12833">
    <property type="entry name" value="HTH_18"/>
    <property type="match status" value="1"/>
</dbReference>
<dbReference type="SMART" id="SM00448">
    <property type="entry name" value="REC"/>
    <property type="match status" value="1"/>
</dbReference>
<dbReference type="InterPro" id="IPR009057">
    <property type="entry name" value="Homeodomain-like_sf"/>
</dbReference>
<evidence type="ECO:0000256" key="5">
    <source>
        <dbReference type="ARBA" id="ARBA00023015"/>
    </source>
</evidence>
<dbReference type="InterPro" id="IPR020449">
    <property type="entry name" value="Tscrpt_reg_AraC-type_HTH"/>
</dbReference>
<evidence type="ECO:0000256" key="7">
    <source>
        <dbReference type="ARBA" id="ARBA00023163"/>
    </source>
</evidence>
<evidence type="ECO:0000259" key="9">
    <source>
        <dbReference type="PROSITE" id="PS01124"/>
    </source>
</evidence>
<dbReference type="Pfam" id="PF17853">
    <property type="entry name" value="GGDEF_2"/>
    <property type="match status" value="1"/>
</dbReference>
<proteinExistence type="predicted"/>
<dbReference type="InterPro" id="IPR051552">
    <property type="entry name" value="HptR"/>
</dbReference>
<evidence type="ECO:0000256" key="3">
    <source>
        <dbReference type="ARBA" id="ARBA00022553"/>
    </source>
</evidence>
<feature type="domain" description="HTH araC/xylS-type" evidence="9">
    <location>
        <begin position="438"/>
        <end position="536"/>
    </location>
</feature>
<dbReference type="CDD" id="cd17536">
    <property type="entry name" value="REC_YesN-like"/>
    <property type="match status" value="1"/>
</dbReference>
<gene>
    <name evidence="11" type="ORF">ACFO1S_02535</name>
</gene>
<dbReference type="InterPro" id="IPR018062">
    <property type="entry name" value="HTH_AraC-typ_CS"/>
</dbReference>
<evidence type="ECO:0000256" key="1">
    <source>
        <dbReference type="ARBA" id="ARBA00004496"/>
    </source>
</evidence>
<evidence type="ECO:0000259" key="10">
    <source>
        <dbReference type="PROSITE" id="PS50110"/>
    </source>
</evidence>
<comment type="caution">
    <text evidence="11">The sequence shown here is derived from an EMBL/GenBank/DDBJ whole genome shotgun (WGS) entry which is preliminary data.</text>
</comment>
<keyword evidence="2" id="KW-0963">Cytoplasm</keyword>
<dbReference type="PANTHER" id="PTHR42713:SF3">
    <property type="entry name" value="TRANSCRIPTIONAL REGULATORY PROTEIN HPTR"/>
    <property type="match status" value="1"/>
</dbReference>
<dbReference type="Gene3D" id="1.10.10.60">
    <property type="entry name" value="Homeodomain-like"/>
    <property type="match status" value="2"/>
</dbReference>
<dbReference type="InterPro" id="IPR011006">
    <property type="entry name" value="CheY-like_superfamily"/>
</dbReference>
<sequence length="542" mass="60646">MYRVMLVDDELEIRSGLKLKIDWSALGYAIEGEAQDGREALALLEREPFDLVLTDIRMPVMSGLELLKQCAENYPRTKVIVLSGYDDFHFVKAALQCGAKDYLLKPVVRSELTAILGKVSGELETERRAHFSDESARQRITESESVLKEQLVLDWIDNESDDRLIALRSEAKRLGMADWLDDRSCLQVISLEYRVPEGRLGERVNAESSGLFRLAFQLLCRETLQQREWGGSALVFYHRSYARMMHIVVSSPDPAEGERRAAALCEQLQANVRGYLKVEAVIGVGMPFQGPAGLRQGFLSALMAWSRSQSGIVSQVIPPEPGQEAGAESFSELERRLELALENLDSESFSAAVESVVQADSYPTQSVAAFVLRVILLLDQTASKYRLSIPETQHWMFPDLMDKHRSGASALVYLKGLASQIIEGMRRSRLAGGASAVEAVRLTIEQSYMNELSLTMLADRFHLNPTYLSELFKKQTGKTFSDYLTQVRIGKAEELLRDPQMRLADIAELVGFANASYLSSVFKKHFGVSPNEYRNHPPSPPA</sequence>
<keyword evidence="7" id="KW-0804">Transcription</keyword>
<accession>A0ABV8S4G8</accession>
<evidence type="ECO:0000256" key="6">
    <source>
        <dbReference type="ARBA" id="ARBA00023125"/>
    </source>
</evidence>
<dbReference type="InterPro" id="IPR001789">
    <property type="entry name" value="Sig_transdc_resp-reg_receiver"/>
</dbReference>
<dbReference type="SUPFAM" id="SSF46689">
    <property type="entry name" value="Homeodomain-like"/>
    <property type="match status" value="2"/>
</dbReference>
<evidence type="ECO:0000256" key="2">
    <source>
        <dbReference type="ARBA" id="ARBA00022490"/>
    </source>
</evidence>
<keyword evidence="12" id="KW-1185">Reference proteome</keyword>
<feature type="modified residue" description="4-aspartylphosphate" evidence="8">
    <location>
        <position position="55"/>
    </location>
</feature>
<dbReference type="PRINTS" id="PR00032">
    <property type="entry name" value="HTHARAC"/>
</dbReference>
<organism evidence="11 12">
    <name type="scientific">Cohnella boryungensis</name>
    <dbReference type="NCBI Taxonomy" id="768479"/>
    <lineage>
        <taxon>Bacteria</taxon>
        <taxon>Bacillati</taxon>
        <taxon>Bacillota</taxon>
        <taxon>Bacilli</taxon>
        <taxon>Bacillales</taxon>
        <taxon>Paenibacillaceae</taxon>
        <taxon>Cohnella</taxon>
    </lineage>
</organism>
<evidence type="ECO:0000313" key="12">
    <source>
        <dbReference type="Proteomes" id="UP001595755"/>
    </source>
</evidence>
<dbReference type="InterPro" id="IPR018060">
    <property type="entry name" value="HTH_AraC"/>
</dbReference>
<keyword evidence="5" id="KW-0805">Transcription regulation</keyword>
<keyword evidence="4" id="KW-0902">Two-component regulatory system</keyword>
<dbReference type="Pfam" id="PF00072">
    <property type="entry name" value="Response_reg"/>
    <property type="match status" value="1"/>
</dbReference>
<dbReference type="SUPFAM" id="SSF52172">
    <property type="entry name" value="CheY-like"/>
    <property type="match status" value="1"/>
</dbReference>
<evidence type="ECO:0000256" key="8">
    <source>
        <dbReference type="PROSITE-ProRule" id="PRU00169"/>
    </source>
</evidence>
<feature type="domain" description="Response regulatory" evidence="10">
    <location>
        <begin position="3"/>
        <end position="120"/>
    </location>
</feature>
<dbReference type="PROSITE" id="PS01124">
    <property type="entry name" value="HTH_ARAC_FAMILY_2"/>
    <property type="match status" value="1"/>
</dbReference>